<accession>A0A2T0FM26</accession>
<dbReference type="STRING" id="45607.A0A2T0FM26"/>
<dbReference type="InterPro" id="IPR035940">
    <property type="entry name" value="CAP_sf"/>
</dbReference>
<evidence type="ECO:0000259" key="3">
    <source>
        <dbReference type="SMART" id="SM00198"/>
    </source>
</evidence>
<dbReference type="Proteomes" id="UP000238350">
    <property type="component" value="Unassembled WGS sequence"/>
</dbReference>
<dbReference type="AlphaFoldDB" id="A0A2T0FM26"/>
<dbReference type="PANTHER" id="PTHR10334">
    <property type="entry name" value="CYSTEINE-RICH SECRETORY PROTEIN-RELATED"/>
    <property type="match status" value="1"/>
</dbReference>
<proteinExistence type="predicted"/>
<feature type="region of interest" description="Disordered" evidence="1">
    <location>
        <begin position="91"/>
        <end position="111"/>
    </location>
</feature>
<reference evidence="4 5" key="1">
    <citation type="submission" date="2017-04" db="EMBL/GenBank/DDBJ databases">
        <title>Genome sequencing of [Candida] sorbophila.</title>
        <authorList>
            <person name="Ahn J.O."/>
        </authorList>
    </citation>
    <scope>NUCLEOTIDE SEQUENCE [LARGE SCALE GENOMIC DNA]</scope>
    <source>
        <strain evidence="4 5">DS02</strain>
    </source>
</reference>
<organism evidence="4 5">
    <name type="scientific">Wickerhamiella sorbophila</name>
    <dbReference type="NCBI Taxonomy" id="45607"/>
    <lineage>
        <taxon>Eukaryota</taxon>
        <taxon>Fungi</taxon>
        <taxon>Dikarya</taxon>
        <taxon>Ascomycota</taxon>
        <taxon>Saccharomycotina</taxon>
        <taxon>Dipodascomycetes</taxon>
        <taxon>Dipodascales</taxon>
        <taxon>Trichomonascaceae</taxon>
        <taxon>Wickerhamiella</taxon>
    </lineage>
</organism>
<keyword evidence="2" id="KW-0732">Signal</keyword>
<dbReference type="PROSITE" id="PS01009">
    <property type="entry name" value="CRISP_1"/>
    <property type="match status" value="1"/>
</dbReference>
<dbReference type="OrthoDB" id="337038at2759"/>
<evidence type="ECO:0000256" key="2">
    <source>
        <dbReference type="SAM" id="SignalP"/>
    </source>
</evidence>
<feature type="signal peptide" evidence="2">
    <location>
        <begin position="1"/>
        <end position="19"/>
    </location>
</feature>
<dbReference type="SMART" id="SM00198">
    <property type="entry name" value="SCP"/>
    <property type="match status" value="1"/>
</dbReference>
<dbReference type="InterPro" id="IPR014044">
    <property type="entry name" value="CAP_dom"/>
</dbReference>
<dbReference type="Pfam" id="PF00188">
    <property type="entry name" value="CAP"/>
    <property type="match status" value="1"/>
</dbReference>
<evidence type="ECO:0000313" key="4">
    <source>
        <dbReference type="EMBL" id="PRT56043.1"/>
    </source>
</evidence>
<comment type="caution">
    <text evidence="4">The sequence shown here is derived from an EMBL/GenBank/DDBJ whole genome shotgun (WGS) entry which is preliminary data.</text>
</comment>
<feature type="domain" description="SCP" evidence="3">
    <location>
        <begin position="115"/>
        <end position="239"/>
    </location>
</feature>
<dbReference type="GeneID" id="36517411"/>
<dbReference type="RefSeq" id="XP_024665988.1">
    <property type="nucleotide sequence ID" value="XM_024810220.1"/>
</dbReference>
<dbReference type="GO" id="GO:0005576">
    <property type="term" value="C:extracellular region"/>
    <property type="evidence" value="ECO:0007669"/>
    <property type="project" value="InterPro"/>
</dbReference>
<evidence type="ECO:0000313" key="5">
    <source>
        <dbReference type="Proteomes" id="UP000238350"/>
    </source>
</evidence>
<dbReference type="InterPro" id="IPR018244">
    <property type="entry name" value="Allrgn_V5/Tpx1_CS"/>
</dbReference>
<sequence>MNTKTLLLSILSAPALVNAVAIYETVHQTFYVTVDSDGNVVGVPPIASPTTVEAAPVTNAPAAVTTTEAAAAPVVTPVAYQYVPAAESSAKTTSTAAPAPATSSAADSSDSNLDSFAQTIVDYHNKVRAEHGVGAVEWDDELASFASNYLAGDNCQFKHSGGPYGENIAMGYGTTTGALEAWYDENSQYNYAAGQFSASTGHFTQMVWKGTTKVGCAQTDCGMGPFLVCEYSPRGNVIGQFTENVFA</sequence>
<dbReference type="InterPro" id="IPR001283">
    <property type="entry name" value="CRISP-related"/>
</dbReference>
<gene>
    <name evidence="4" type="ORF">B9G98_03663</name>
</gene>
<keyword evidence="5" id="KW-1185">Reference proteome</keyword>
<feature type="chain" id="PRO_5015525762" evidence="2">
    <location>
        <begin position="20"/>
        <end position="247"/>
    </location>
</feature>
<dbReference type="Gene3D" id="3.40.33.10">
    <property type="entry name" value="CAP"/>
    <property type="match status" value="1"/>
</dbReference>
<name>A0A2T0FM26_9ASCO</name>
<dbReference type="EMBL" id="NDIQ01000022">
    <property type="protein sequence ID" value="PRT56043.1"/>
    <property type="molecule type" value="Genomic_DNA"/>
</dbReference>
<dbReference type="PRINTS" id="PR00837">
    <property type="entry name" value="V5TPXLIKE"/>
</dbReference>
<evidence type="ECO:0000256" key="1">
    <source>
        <dbReference type="SAM" id="MobiDB-lite"/>
    </source>
</evidence>
<dbReference type="SUPFAM" id="SSF55797">
    <property type="entry name" value="PR-1-like"/>
    <property type="match status" value="1"/>
</dbReference>
<protein>
    <submittedName>
        <fullName evidence="4">Protein PRY2</fullName>
    </submittedName>
</protein>